<reference evidence="2" key="1">
    <citation type="submission" date="2018-05" db="EMBL/GenBank/DDBJ databases">
        <title>Genome sequencing of Phenylobacterium sp. HYN0004.</title>
        <authorList>
            <person name="Yi H."/>
            <person name="Baek C."/>
        </authorList>
    </citation>
    <scope>NUCLEOTIDE SEQUENCE [LARGE SCALE GENOMIC DNA]</scope>
    <source>
        <strain evidence="2">HYN0004</strain>
    </source>
</reference>
<evidence type="ECO:0000313" key="1">
    <source>
        <dbReference type="EMBL" id="AWM78047.1"/>
    </source>
</evidence>
<dbReference type="OrthoDB" id="6058756at2"/>
<dbReference type="RefSeq" id="WP_110450614.1">
    <property type="nucleotide sequence ID" value="NZ_CP029479.1"/>
</dbReference>
<gene>
    <name evidence="1" type="ORF">HYN04_09950</name>
</gene>
<protein>
    <submittedName>
        <fullName evidence="1">Uncharacterized protein</fullName>
    </submittedName>
</protein>
<dbReference type="AlphaFoldDB" id="A0A2Z3HQH6"/>
<sequence>MGNKKPRPGKTLSHGPPENQPWFWVTKAMLGSITYRALGINARRVLDAALYEHMSHGGAENGNLGLTYDQLAAWGVNRADVRKALAEVFATGFLRRTREGAFTLGGRIQARYALTWLPTGVWPGGGPATHDWIEVLDRLGKAGIGSVAQAKLWLRAEVETFSRSKPAGQKQKLAPHLKIVRTSNEGRVR</sequence>
<dbReference type="Proteomes" id="UP000247763">
    <property type="component" value="Chromosome"/>
</dbReference>
<keyword evidence="2" id="KW-1185">Reference proteome</keyword>
<proteinExistence type="predicted"/>
<dbReference type="EMBL" id="CP029479">
    <property type="protein sequence ID" value="AWM78047.1"/>
    <property type="molecule type" value="Genomic_DNA"/>
</dbReference>
<accession>A0A2Z3HQH6</accession>
<dbReference type="KEGG" id="phb:HYN04_09950"/>
<evidence type="ECO:0000313" key="2">
    <source>
        <dbReference type="Proteomes" id="UP000247763"/>
    </source>
</evidence>
<name>A0A2Z3HQH6_9CAUL</name>
<organism evidence="1 2">
    <name type="scientific">Phenylobacterium parvum</name>
    <dbReference type="NCBI Taxonomy" id="2201350"/>
    <lineage>
        <taxon>Bacteria</taxon>
        <taxon>Pseudomonadati</taxon>
        <taxon>Pseudomonadota</taxon>
        <taxon>Alphaproteobacteria</taxon>
        <taxon>Caulobacterales</taxon>
        <taxon>Caulobacteraceae</taxon>
        <taxon>Phenylobacterium</taxon>
    </lineage>
</organism>